<dbReference type="EMBL" id="BSXW01000152">
    <property type="protein sequence ID" value="GMF13313.1"/>
    <property type="molecule type" value="Genomic_DNA"/>
</dbReference>
<feature type="region of interest" description="Disordered" evidence="1">
    <location>
        <begin position="502"/>
        <end position="553"/>
    </location>
</feature>
<feature type="region of interest" description="Disordered" evidence="1">
    <location>
        <begin position="313"/>
        <end position="440"/>
    </location>
</feature>
<feature type="compositionally biased region" description="Basic and acidic residues" evidence="1">
    <location>
        <begin position="506"/>
        <end position="518"/>
    </location>
</feature>
<organism evidence="2 3">
    <name type="scientific">Phytophthora lilii</name>
    <dbReference type="NCBI Taxonomy" id="2077276"/>
    <lineage>
        <taxon>Eukaryota</taxon>
        <taxon>Sar</taxon>
        <taxon>Stramenopiles</taxon>
        <taxon>Oomycota</taxon>
        <taxon>Peronosporomycetes</taxon>
        <taxon>Peronosporales</taxon>
        <taxon>Peronosporaceae</taxon>
        <taxon>Phytophthora</taxon>
    </lineage>
</organism>
<dbReference type="AlphaFoldDB" id="A0A9W6WQA6"/>
<sequence>MKDIKPDLTGGTKRKLKENAFTAKAESGTLKVKILRRELRSGENALDALSTSPTGSTGKTRPRRAARQPPPDSPPKPRPNRKHVPIFYEPQFRQPIKRGSSGHSHSSSTDESASHSTSSTGVPGIHSTSSADVSAGATASTSSTTSSFVSQLSDVRLQSTSSSGGELGAPPRSNPLFARNDSDGLGTLGELLRPYFPPTSSGSQPSFPLGREQPTRTTSSAGLLVDQPGLSSALHQLASSSASYRSALDAFATSALLAPSVSSSANEGGSAPTSSTATASSTTADTTHNEASGGLKNYRFDPFSALQTAIDHARRASSRNGSVDGSTTQKEKHREIGSPNSNARFYRLEPSGSSGTAQNGENTSGSTSLGAPPELPPAFSLQNSLMGGGIQRFIPPKPTVEEEGNKDTQNSSPRDESAVTDAAAMLGPPPDAPPSFLLQNSLTGGGISTLNLPKTHPSFDRLGSLTRLISQANETAKDLNATLGSPPKANLSLDRLVSLTSVTSEDGEHSKSEAESHKSATTTARTTHDAHGNDSGAIDLGPPPSGPPAFTIGNSLIGGGIDLQPPAASVNTHNFDWKLHKTASTSAAETHPSPAATRGISQSLRARLERTLAASQNNTDMS</sequence>
<evidence type="ECO:0000313" key="2">
    <source>
        <dbReference type="EMBL" id="GMF13313.1"/>
    </source>
</evidence>
<name>A0A9W6WQA6_9STRA</name>
<keyword evidence="3" id="KW-1185">Reference proteome</keyword>
<proteinExistence type="predicted"/>
<feature type="compositionally biased region" description="Polar residues" evidence="1">
    <location>
        <begin position="148"/>
        <end position="164"/>
    </location>
</feature>
<gene>
    <name evidence="2" type="ORF">Plil01_000379900</name>
</gene>
<reference evidence="2" key="1">
    <citation type="submission" date="2023-04" db="EMBL/GenBank/DDBJ databases">
        <title>Phytophthora lilii NBRC 32176.</title>
        <authorList>
            <person name="Ichikawa N."/>
            <person name="Sato H."/>
            <person name="Tonouchi N."/>
        </authorList>
    </citation>
    <scope>NUCLEOTIDE SEQUENCE</scope>
    <source>
        <strain evidence="2">NBRC 32176</strain>
    </source>
</reference>
<feature type="compositionally biased region" description="Polar residues" evidence="1">
    <location>
        <begin position="351"/>
        <end position="369"/>
    </location>
</feature>
<accession>A0A9W6WQA6</accession>
<feature type="compositionally biased region" description="Low complexity" evidence="1">
    <location>
        <begin position="99"/>
        <end position="147"/>
    </location>
</feature>
<comment type="caution">
    <text evidence="2">The sequence shown here is derived from an EMBL/GenBank/DDBJ whole genome shotgun (WGS) entry which is preliminary data.</text>
</comment>
<evidence type="ECO:0000256" key="1">
    <source>
        <dbReference type="SAM" id="MobiDB-lite"/>
    </source>
</evidence>
<feature type="compositionally biased region" description="Low complexity" evidence="1">
    <location>
        <begin position="261"/>
        <end position="286"/>
    </location>
</feature>
<feature type="region of interest" description="Disordered" evidence="1">
    <location>
        <begin position="261"/>
        <end position="297"/>
    </location>
</feature>
<feature type="region of interest" description="Disordered" evidence="1">
    <location>
        <begin position="40"/>
        <end position="224"/>
    </location>
</feature>
<dbReference type="OrthoDB" id="118174at2759"/>
<dbReference type="Proteomes" id="UP001165083">
    <property type="component" value="Unassembled WGS sequence"/>
</dbReference>
<feature type="compositionally biased region" description="Polar residues" evidence="1">
    <location>
        <begin position="49"/>
        <end position="59"/>
    </location>
</feature>
<feature type="compositionally biased region" description="Pro residues" evidence="1">
    <location>
        <begin position="68"/>
        <end position="77"/>
    </location>
</feature>
<protein>
    <submittedName>
        <fullName evidence="2">Unnamed protein product</fullName>
    </submittedName>
</protein>
<evidence type="ECO:0000313" key="3">
    <source>
        <dbReference type="Proteomes" id="UP001165083"/>
    </source>
</evidence>
<feature type="compositionally biased region" description="Polar residues" evidence="1">
    <location>
        <begin position="318"/>
        <end position="328"/>
    </location>
</feature>